<dbReference type="Proteomes" id="UP000017243">
    <property type="component" value="Unassembled WGS sequence"/>
</dbReference>
<gene>
    <name evidence="2" type="ORF">LHCIRMBIA953_02330</name>
</gene>
<sequence>MKASNYKLSGQTLSNGGKEIPKLATY</sequence>
<comment type="caution">
    <text evidence="2">The sequence shown here is derived from an EMBL/GenBank/DDBJ whole genome shotgun (WGS) entry which is preliminary data.</text>
</comment>
<proteinExistence type="predicted"/>
<feature type="region of interest" description="Disordered" evidence="1">
    <location>
        <begin position="1"/>
        <end position="26"/>
    </location>
</feature>
<evidence type="ECO:0000256" key="1">
    <source>
        <dbReference type="SAM" id="MobiDB-lite"/>
    </source>
</evidence>
<evidence type="ECO:0000313" key="3">
    <source>
        <dbReference type="Proteomes" id="UP000017243"/>
    </source>
</evidence>
<organism evidence="2 3">
    <name type="scientific">Lactobacillus helveticus CIRM-BIA 953</name>
    <dbReference type="NCBI Taxonomy" id="1226335"/>
    <lineage>
        <taxon>Bacteria</taxon>
        <taxon>Bacillati</taxon>
        <taxon>Bacillota</taxon>
        <taxon>Bacilli</taxon>
        <taxon>Lactobacillales</taxon>
        <taxon>Lactobacillaceae</taxon>
        <taxon>Lactobacillus</taxon>
    </lineage>
</organism>
<accession>U4QDU8</accession>
<evidence type="ECO:0000313" key="2">
    <source>
        <dbReference type="EMBL" id="CDI42682.1"/>
    </source>
</evidence>
<reference evidence="2 3" key="1">
    <citation type="submission" date="2013-09" db="EMBL/GenBank/DDBJ databases">
        <title>Draft Genome Sequence of five Lactobacillus helveticus strains CIRM-BIA 101T, 103, 104, 951 and 953 isolated from milk product.</title>
        <authorList>
            <person name="Valence F."/>
            <person name="Chuat V."/>
            <person name="Ma L."/>
            <person name="Creno S."/>
            <person name="Falentin H."/>
            <person name="Lortal S."/>
            <person name="Bizet C."/>
            <person name="Clermont D."/>
            <person name="Loux V."/>
            <person name="Bouchier C."/>
            <person name="Cousin S."/>
        </authorList>
    </citation>
    <scope>NUCLEOTIDE SEQUENCE [LARGE SCALE GENOMIC DNA]</scope>
    <source>
        <strain evidence="2 3">CIRM-BIA 953</strain>
    </source>
</reference>
<name>U4QDU8_LACHE</name>
<feature type="compositionally biased region" description="Polar residues" evidence="1">
    <location>
        <begin position="1"/>
        <end position="15"/>
    </location>
</feature>
<protein>
    <submittedName>
        <fullName evidence="2">Uncharacterized protein</fullName>
    </submittedName>
</protein>
<dbReference type="AlphaFoldDB" id="U4QDU8"/>
<dbReference type="EMBL" id="CBUH010000118">
    <property type="protein sequence ID" value="CDI42682.1"/>
    <property type="molecule type" value="Genomic_DNA"/>
</dbReference>